<evidence type="ECO:0000313" key="2">
    <source>
        <dbReference type="EMBL" id="CAI9918591.1"/>
    </source>
</evidence>
<keyword evidence="1" id="KW-1133">Transmembrane helix</keyword>
<name>A0AA86NG01_9EUKA</name>
<dbReference type="Proteomes" id="UP001642409">
    <property type="component" value="Unassembled WGS sequence"/>
</dbReference>
<evidence type="ECO:0000313" key="4">
    <source>
        <dbReference type="Proteomes" id="UP001642409"/>
    </source>
</evidence>
<keyword evidence="4" id="KW-1185">Reference proteome</keyword>
<keyword evidence="1" id="KW-0472">Membrane</keyword>
<dbReference type="EMBL" id="CATOUU010000162">
    <property type="protein sequence ID" value="CAI9918591.1"/>
    <property type="molecule type" value="Genomic_DNA"/>
</dbReference>
<accession>A0AA86NG01</accession>
<sequence>MTCINSVIYLTEALCSAAVTIDYKCIKTQQRHCCDKYLKNYPTQYCEGVVTAEYYQCMDYCSYPAKCVKMDDNYCISAIEQPSDAPKRNTLKIALGVGLGSAALVTIILLILCCGLRKYKPTYLSHRFLYQMGGQVPVIVTSQITQPVQTNLQTPNEQKKTVMVMNGSVLEQANSSGAKNDVSIPFMPVL</sequence>
<gene>
    <name evidence="2" type="ORF">HINF_LOCUS6236</name>
    <name evidence="3" type="ORF">HINF_LOCUS71337</name>
</gene>
<reference evidence="3 4" key="2">
    <citation type="submission" date="2024-07" db="EMBL/GenBank/DDBJ databases">
        <authorList>
            <person name="Akdeniz Z."/>
        </authorList>
    </citation>
    <scope>NUCLEOTIDE SEQUENCE [LARGE SCALE GENOMIC DNA]</scope>
</reference>
<feature type="transmembrane region" description="Helical" evidence="1">
    <location>
        <begin position="93"/>
        <end position="116"/>
    </location>
</feature>
<keyword evidence="1" id="KW-0812">Transmembrane</keyword>
<dbReference type="EMBL" id="CAXDID020000548">
    <property type="protein sequence ID" value="CAL6101747.1"/>
    <property type="molecule type" value="Genomic_DNA"/>
</dbReference>
<dbReference type="AlphaFoldDB" id="A0AA86NG01"/>
<evidence type="ECO:0000256" key="1">
    <source>
        <dbReference type="SAM" id="Phobius"/>
    </source>
</evidence>
<protein>
    <submittedName>
        <fullName evidence="3">Hypothetical_protein</fullName>
    </submittedName>
</protein>
<organism evidence="2">
    <name type="scientific">Hexamita inflata</name>
    <dbReference type="NCBI Taxonomy" id="28002"/>
    <lineage>
        <taxon>Eukaryota</taxon>
        <taxon>Metamonada</taxon>
        <taxon>Diplomonadida</taxon>
        <taxon>Hexamitidae</taxon>
        <taxon>Hexamitinae</taxon>
        <taxon>Hexamita</taxon>
    </lineage>
</organism>
<proteinExistence type="predicted"/>
<reference evidence="2" key="1">
    <citation type="submission" date="2023-06" db="EMBL/GenBank/DDBJ databases">
        <authorList>
            <person name="Kurt Z."/>
        </authorList>
    </citation>
    <scope>NUCLEOTIDE SEQUENCE</scope>
</reference>
<evidence type="ECO:0000313" key="3">
    <source>
        <dbReference type="EMBL" id="CAL6101747.1"/>
    </source>
</evidence>
<comment type="caution">
    <text evidence="2">The sequence shown here is derived from an EMBL/GenBank/DDBJ whole genome shotgun (WGS) entry which is preliminary data.</text>
</comment>